<evidence type="ECO:0000256" key="1">
    <source>
        <dbReference type="ARBA" id="ARBA00022527"/>
    </source>
</evidence>
<evidence type="ECO:0000256" key="8">
    <source>
        <dbReference type="ARBA" id="ARBA00049014"/>
    </source>
</evidence>
<dbReference type="InterPro" id="IPR000719">
    <property type="entry name" value="Prot_kinase_dom"/>
</dbReference>
<evidence type="ECO:0000313" key="14">
    <source>
        <dbReference type="Proteomes" id="UP001054889"/>
    </source>
</evidence>
<dbReference type="SMART" id="SM00220">
    <property type="entry name" value="S_TKc"/>
    <property type="match status" value="1"/>
</dbReference>
<comment type="catalytic activity">
    <reaction evidence="10">
        <text>L-tyrosyl-[protein] + ATP = O-phospho-L-tyrosyl-[protein] + ADP + H(+)</text>
        <dbReference type="Rhea" id="RHEA:10596"/>
        <dbReference type="Rhea" id="RHEA-COMP:10136"/>
        <dbReference type="Rhea" id="RHEA-COMP:20101"/>
        <dbReference type="ChEBI" id="CHEBI:15378"/>
        <dbReference type="ChEBI" id="CHEBI:30616"/>
        <dbReference type="ChEBI" id="CHEBI:46858"/>
        <dbReference type="ChEBI" id="CHEBI:61978"/>
        <dbReference type="ChEBI" id="CHEBI:456216"/>
        <dbReference type="EC" id="2.7.12.2"/>
    </reaction>
</comment>
<organism evidence="13 14">
    <name type="scientific">Eleusine coracana subsp. coracana</name>
    <dbReference type="NCBI Taxonomy" id="191504"/>
    <lineage>
        <taxon>Eukaryota</taxon>
        <taxon>Viridiplantae</taxon>
        <taxon>Streptophyta</taxon>
        <taxon>Embryophyta</taxon>
        <taxon>Tracheophyta</taxon>
        <taxon>Spermatophyta</taxon>
        <taxon>Magnoliopsida</taxon>
        <taxon>Liliopsida</taxon>
        <taxon>Poales</taxon>
        <taxon>Poaceae</taxon>
        <taxon>PACMAD clade</taxon>
        <taxon>Chloridoideae</taxon>
        <taxon>Cynodonteae</taxon>
        <taxon>Eleusininae</taxon>
        <taxon>Eleusine</taxon>
    </lineage>
</organism>
<proteinExistence type="predicted"/>
<comment type="caution">
    <text evidence="13">The sequence shown here is derived from an EMBL/GenBank/DDBJ whole genome shotgun (WGS) entry which is preliminary data.</text>
</comment>
<dbReference type="Proteomes" id="UP001054889">
    <property type="component" value="Unassembled WGS sequence"/>
</dbReference>
<gene>
    <name evidence="13" type="primary">ga10553</name>
    <name evidence="13" type="ORF">PR202_ga10553</name>
</gene>
<dbReference type="InterPro" id="IPR052468">
    <property type="entry name" value="Dual_spec_MAPK_kinase"/>
</dbReference>
<dbReference type="GO" id="GO:0005524">
    <property type="term" value="F:ATP binding"/>
    <property type="evidence" value="ECO:0007669"/>
    <property type="project" value="UniProtKB-KW"/>
</dbReference>
<dbReference type="Gene3D" id="1.10.510.10">
    <property type="entry name" value="Transferase(Phosphotransferase) domain 1"/>
    <property type="match status" value="1"/>
</dbReference>
<dbReference type="EMBL" id="BQKI01000004">
    <property type="protein sequence ID" value="GJM93952.1"/>
    <property type="molecule type" value="Genomic_DNA"/>
</dbReference>
<evidence type="ECO:0000256" key="7">
    <source>
        <dbReference type="ARBA" id="ARBA00023137"/>
    </source>
</evidence>
<dbReference type="AlphaFoldDB" id="A0AAV5C6Y0"/>
<keyword evidence="4" id="KW-0547">Nucleotide-binding</keyword>
<reference evidence="13" key="2">
    <citation type="submission" date="2021-12" db="EMBL/GenBank/DDBJ databases">
        <title>Resequencing data analysis of finger millet.</title>
        <authorList>
            <person name="Hatakeyama M."/>
            <person name="Aluri S."/>
            <person name="Balachadran M.T."/>
            <person name="Sivarajan S.R."/>
            <person name="Poveda L."/>
            <person name="Shimizu-Inatsugi R."/>
            <person name="Schlapbach R."/>
            <person name="Sreeman S.M."/>
            <person name="Shimizu K.K."/>
        </authorList>
    </citation>
    <scope>NUCLEOTIDE SEQUENCE</scope>
</reference>
<keyword evidence="14" id="KW-1185">Reference proteome</keyword>
<protein>
    <recommendedName>
        <fullName evidence="12">Protein kinase domain-containing protein</fullName>
    </recommendedName>
</protein>
<dbReference type="GO" id="GO:0004674">
    <property type="term" value="F:protein serine/threonine kinase activity"/>
    <property type="evidence" value="ECO:0007669"/>
    <property type="project" value="UniProtKB-KW"/>
</dbReference>
<keyword evidence="7" id="KW-0829">Tyrosine-protein kinase</keyword>
<keyword evidence="6" id="KW-0067">ATP-binding</keyword>
<feature type="domain" description="Protein kinase" evidence="12">
    <location>
        <begin position="45"/>
        <end position="218"/>
    </location>
</feature>
<evidence type="ECO:0000256" key="11">
    <source>
        <dbReference type="SAM" id="MobiDB-lite"/>
    </source>
</evidence>
<name>A0AAV5C6Y0_ELECO</name>
<dbReference type="PANTHER" id="PTHR47238:SF4">
    <property type="entry name" value="MITOGEN-ACTIVATED PROTEIN KINASE KINASE 5"/>
    <property type="match status" value="1"/>
</dbReference>
<accession>A0AAV5C6Y0</accession>
<evidence type="ECO:0000256" key="5">
    <source>
        <dbReference type="ARBA" id="ARBA00022777"/>
    </source>
</evidence>
<comment type="catalytic activity">
    <reaction evidence="9">
        <text>L-threonyl-[protein] + ATP = O-phospho-L-threonyl-[protein] + ADP + H(+)</text>
        <dbReference type="Rhea" id="RHEA:46608"/>
        <dbReference type="Rhea" id="RHEA-COMP:11060"/>
        <dbReference type="Rhea" id="RHEA-COMP:11605"/>
        <dbReference type="ChEBI" id="CHEBI:15378"/>
        <dbReference type="ChEBI" id="CHEBI:30013"/>
        <dbReference type="ChEBI" id="CHEBI:30616"/>
        <dbReference type="ChEBI" id="CHEBI:61977"/>
        <dbReference type="ChEBI" id="CHEBI:456216"/>
        <dbReference type="EC" id="2.7.12.2"/>
    </reaction>
</comment>
<evidence type="ECO:0000256" key="3">
    <source>
        <dbReference type="ARBA" id="ARBA00022679"/>
    </source>
</evidence>
<dbReference type="Gene3D" id="3.30.200.20">
    <property type="entry name" value="Phosphorylase Kinase, domain 1"/>
    <property type="match status" value="1"/>
</dbReference>
<dbReference type="PANTHER" id="PTHR47238">
    <property type="entry name" value="MITOGEN-ACTIVATED PROTEIN KINASE KINASE 5"/>
    <property type="match status" value="1"/>
</dbReference>
<evidence type="ECO:0000256" key="6">
    <source>
        <dbReference type="ARBA" id="ARBA00022840"/>
    </source>
</evidence>
<evidence type="ECO:0000256" key="10">
    <source>
        <dbReference type="ARBA" id="ARBA00051693"/>
    </source>
</evidence>
<dbReference type="SUPFAM" id="SSF56112">
    <property type="entry name" value="Protein kinase-like (PK-like)"/>
    <property type="match status" value="1"/>
</dbReference>
<comment type="catalytic activity">
    <reaction evidence="8">
        <text>L-seryl-[protein] + ATP = O-phospho-L-seryl-[protein] + ADP + H(+)</text>
        <dbReference type="Rhea" id="RHEA:17989"/>
        <dbReference type="Rhea" id="RHEA-COMP:9863"/>
        <dbReference type="Rhea" id="RHEA-COMP:11604"/>
        <dbReference type="ChEBI" id="CHEBI:15378"/>
        <dbReference type="ChEBI" id="CHEBI:29999"/>
        <dbReference type="ChEBI" id="CHEBI:30616"/>
        <dbReference type="ChEBI" id="CHEBI:83421"/>
        <dbReference type="ChEBI" id="CHEBI:456216"/>
        <dbReference type="EC" id="2.7.12.2"/>
    </reaction>
</comment>
<keyword evidence="5" id="KW-0418">Kinase</keyword>
<keyword evidence="2" id="KW-0597">Phosphoprotein</keyword>
<keyword evidence="1" id="KW-0723">Serine/threonine-protein kinase</keyword>
<evidence type="ECO:0000259" key="12">
    <source>
        <dbReference type="SMART" id="SM00220"/>
    </source>
</evidence>
<feature type="region of interest" description="Disordered" evidence="11">
    <location>
        <begin position="1"/>
        <end position="36"/>
    </location>
</feature>
<dbReference type="GO" id="GO:0004708">
    <property type="term" value="F:MAP kinase kinase activity"/>
    <property type="evidence" value="ECO:0007669"/>
    <property type="project" value="UniProtKB-EC"/>
</dbReference>
<reference evidence="13" key="1">
    <citation type="journal article" date="2018" name="DNA Res.">
        <title>Multiple hybrid de novo genome assembly of finger millet, an orphan allotetraploid crop.</title>
        <authorList>
            <person name="Hatakeyama M."/>
            <person name="Aluri S."/>
            <person name="Balachadran M.T."/>
            <person name="Sivarajan S.R."/>
            <person name="Patrignani A."/>
            <person name="Gruter S."/>
            <person name="Poveda L."/>
            <person name="Shimizu-Inatsugi R."/>
            <person name="Baeten J."/>
            <person name="Francoijs K.J."/>
            <person name="Nataraja K.N."/>
            <person name="Reddy Y.A.N."/>
            <person name="Phadnis S."/>
            <person name="Ravikumar R.L."/>
            <person name="Schlapbach R."/>
            <person name="Sreeman S.M."/>
            <person name="Shimizu K.K."/>
        </authorList>
    </citation>
    <scope>NUCLEOTIDE SEQUENCE</scope>
</reference>
<evidence type="ECO:0000313" key="13">
    <source>
        <dbReference type="EMBL" id="GJM93952.1"/>
    </source>
</evidence>
<keyword evidence="3" id="KW-0808">Transferase</keyword>
<dbReference type="InterPro" id="IPR011009">
    <property type="entry name" value="Kinase-like_dom_sf"/>
</dbReference>
<evidence type="ECO:0000256" key="4">
    <source>
        <dbReference type="ARBA" id="ARBA00022741"/>
    </source>
</evidence>
<sequence>MARPAFPVTPHEFFRQPHHHHHMTTPKPPAPASNEAEPTMRLSDLEEICHLGASASGVVTKVRHRLTGALFALETTFFPDRGVDDDEQTEAEALRRSAGSPHVVRCHAVLADPEENTLAYVLELMDADTLGAVVKRRGNRGLPEPALTEAAARTFVDRAGVTRRVPVAVGKTAYKSPERFAPIGARAGPRGAAATDVWGLGVTVLELFTGRRAFVPAVECPQ</sequence>
<evidence type="ECO:0000256" key="9">
    <source>
        <dbReference type="ARBA" id="ARBA00049299"/>
    </source>
</evidence>
<dbReference type="GO" id="GO:0004713">
    <property type="term" value="F:protein tyrosine kinase activity"/>
    <property type="evidence" value="ECO:0007669"/>
    <property type="project" value="UniProtKB-KW"/>
</dbReference>
<evidence type="ECO:0000256" key="2">
    <source>
        <dbReference type="ARBA" id="ARBA00022553"/>
    </source>
</evidence>